<dbReference type="SUPFAM" id="SSF57997">
    <property type="entry name" value="Tropomyosin"/>
    <property type="match status" value="1"/>
</dbReference>
<evidence type="ECO:0000256" key="2">
    <source>
        <dbReference type="ARBA" id="ARBA00004496"/>
    </source>
</evidence>
<protein>
    <recommendedName>
        <fullName evidence="8">GRIP domain-containing protein</fullName>
    </recommendedName>
</protein>
<dbReference type="Proteomes" id="UP000002640">
    <property type="component" value="Unassembled WGS sequence"/>
</dbReference>
<dbReference type="SMR" id="G4YS58"/>
<evidence type="ECO:0000256" key="5">
    <source>
        <dbReference type="ARBA" id="ARBA00023136"/>
    </source>
</evidence>
<feature type="region of interest" description="Disordered" evidence="7">
    <location>
        <begin position="1"/>
        <end position="22"/>
    </location>
</feature>
<dbReference type="GO" id="GO:0005794">
    <property type="term" value="C:Golgi apparatus"/>
    <property type="evidence" value="ECO:0007669"/>
    <property type="project" value="TreeGrafter"/>
</dbReference>
<dbReference type="InterPro" id="IPR051952">
    <property type="entry name" value="Golgi-autophagy_related"/>
</dbReference>
<dbReference type="GeneID" id="20656060"/>
<evidence type="ECO:0000259" key="8">
    <source>
        <dbReference type="PROSITE" id="PS50913"/>
    </source>
</evidence>
<dbReference type="SMART" id="SM00755">
    <property type="entry name" value="Grip"/>
    <property type="match status" value="1"/>
</dbReference>
<organism evidence="9 10">
    <name type="scientific">Phytophthora sojae (strain P6497)</name>
    <name type="common">Soybean stem and root rot agent</name>
    <name type="synonym">Phytophthora megasperma f. sp. glycines</name>
    <dbReference type="NCBI Taxonomy" id="1094619"/>
    <lineage>
        <taxon>Eukaryota</taxon>
        <taxon>Sar</taxon>
        <taxon>Stramenopiles</taxon>
        <taxon>Oomycota</taxon>
        <taxon>Peronosporomycetes</taxon>
        <taxon>Peronosporales</taxon>
        <taxon>Peronosporaceae</taxon>
        <taxon>Phytophthora</taxon>
    </lineage>
</organism>
<dbReference type="EMBL" id="JH159152">
    <property type="protein sequence ID" value="EGZ24759.1"/>
    <property type="molecule type" value="Genomic_DNA"/>
</dbReference>
<feature type="compositionally biased region" description="Basic and acidic residues" evidence="7">
    <location>
        <begin position="1"/>
        <end position="17"/>
    </location>
</feature>
<evidence type="ECO:0000256" key="1">
    <source>
        <dbReference type="ARBA" id="ARBA00004184"/>
    </source>
</evidence>
<reference evidence="9 10" key="1">
    <citation type="journal article" date="2006" name="Science">
        <title>Phytophthora genome sequences uncover evolutionary origins and mechanisms of pathogenesis.</title>
        <authorList>
            <person name="Tyler B.M."/>
            <person name="Tripathy S."/>
            <person name="Zhang X."/>
            <person name="Dehal P."/>
            <person name="Jiang R.H."/>
            <person name="Aerts A."/>
            <person name="Arredondo F.D."/>
            <person name="Baxter L."/>
            <person name="Bensasson D."/>
            <person name="Beynon J.L."/>
            <person name="Chapman J."/>
            <person name="Damasceno C.M."/>
            <person name="Dorrance A.E."/>
            <person name="Dou D."/>
            <person name="Dickerman A.W."/>
            <person name="Dubchak I.L."/>
            <person name="Garbelotto M."/>
            <person name="Gijzen M."/>
            <person name="Gordon S.G."/>
            <person name="Govers F."/>
            <person name="Grunwald N.J."/>
            <person name="Huang W."/>
            <person name="Ivors K.L."/>
            <person name="Jones R.W."/>
            <person name="Kamoun S."/>
            <person name="Krampis K."/>
            <person name="Lamour K.H."/>
            <person name="Lee M.K."/>
            <person name="McDonald W.H."/>
            <person name="Medina M."/>
            <person name="Meijer H.J."/>
            <person name="Nordberg E.K."/>
            <person name="Maclean D.J."/>
            <person name="Ospina-Giraldo M.D."/>
            <person name="Morris P.F."/>
            <person name="Phuntumart V."/>
            <person name="Putnam N.H."/>
            <person name="Rash S."/>
            <person name="Rose J.K."/>
            <person name="Sakihama Y."/>
            <person name="Salamov A.A."/>
            <person name="Savidor A."/>
            <person name="Scheuring C.F."/>
            <person name="Smith B.M."/>
            <person name="Sobral B.W."/>
            <person name="Terry A."/>
            <person name="Torto-Alalibo T.A."/>
            <person name="Win J."/>
            <person name="Xu Z."/>
            <person name="Zhang H."/>
            <person name="Grigoriev I.V."/>
            <person name="Rokhsar D.S."/>
            <person name="Boore J.L."/>
        </authorList>
    </citation>
    <scope>NUCLEOTIDE SEQUENCE [LARGE SCALE GENOMIC DNA]</scope>
    <source>
        <strain evidence="9 10">P6497</strain>
    </source>
</reference>
<dbReference type="Pfam" id="PF01465">
    <property type="entry name" value="GRIP"/>
    <property type="match status" value="1"/>
</dbReference>
<dbReference type="AlphaFoldDB" id="G4YS58"/>
<evidence type="ECO:0000256" key="4">
    <source>
        <dbReference type="ARBA" id="ARBA00023054"/>
    </source>
</evidence>
<gene>
    <name evidence="9" type="ORF">PHYSODRAFT_486665</name>
</gene>
<dbReference type="PROSITE" id="PS50913">
    <property type="entry name" value="GRIP"/>
    <property type="match status" value="1"/>
</dbReference>
<feature type="coiled-coil region" evidence="6">
    <location>
        <begin position="324"/>
        <end position="514"/>
    </location>
</feature>
<name>G4YS58_PHYSP</name>
<keyword evidence="4 6" id="KW-0175">Coiled coil</keyword>
<feature type="region of interest" description="Disordered" evidence="7">
    <location>
        <begin position="587"/>
        <end position="658"/>
    </location>
</feature>
<feature type="coiled-coil region" evidence="6">
    <location>
        <begin position="183"/>
        <end position="281"/>
    </location>
</feature>
<keyword evidence="3" id="KW-0963">Cytoplasm</keyword>
<dbReference type="OMA" id="NENEAEW"/>
<evidence type="ECO:0000313" key="9">
    <source>
        <dbReference type="EMBL" id="EGZ24759.1"/>
    </source>
</evidence>
<evidence type="ECO:0000256" key="6">
    <source>
        <dbReference type="SAM" id="Coils"/>
    </source>
</evidence>
<dbReference type="PANTHER" id="PTHR23157:SF25">
    <property type="entry name" value="GRIP AND COILED-COIL DOMAIN-CONTAINING PROTEIN 1"/>
    <property type="match status" value="1"/>
</dbReference>
<evidence type="ECO:0000313" key="10">
    <source>
        <dbReference type="Proteomes" id="UP000002640"/>
    </source>
</evidence>
<keyword evidence="10" id="KW-1185">Reference proteome</keyword>
<dbReference type="InParanoid" id="G4YS58"/>
<dbReference type="KEGG" id="psoj:PHYSODRAFT_486665"/>
<dbReference type="Gene3D" id="1.10.220.60">
    <property type="entry name" value="GRIP domain"/>
    <property type="match status" value="1"/>
</dbReference>
<sequence length="658" mass="74462">MQELERVKLESAEHAHEIQSLQKKLQTADEKLAKAKSESEATQSLVEALKEDTSRLADQVAQYEQKEAISEKEIAALTDAKRELEEQQEQAREAKATMEKQLEEERAYWTSKLENLITDSDAANTKAETLEAELREKEKQVTKMAASQTSMTSELMELQKQVSSMREDLAIAAEGLEAHATKAEANERRYIQSEKEATELKKQLDEMREKHHENFEMLRQEKEAELERVHTERRTLMNEKKELSREKDELSARCKSLERELEAARKHEEELETSLSEQTSQVGNLSVDLAETKKSLSDRMALATRLQTENMGMAGKLAEQVALIEGALREAANSKTAQQEMEAQVQAAKADVQRMKQSEAQAKQDLENVQGDMRKQEERFQQEREEAKQALQTAVQNEKLNFKRELDRLEAESKHKSKLALQAVLEKEKEIARLSARLHELEEDVRSGGADNRKILEFAQVQAKREAEQREQAAQMQALSQQLEEAHREVQELRDDKRRHAEELTAMLQNQRRDGVNMEYLKNVVVQYMLFRPGSSQQTRLVPVLSTLLQFTAADIKEIKHAARRGSSWTSWGSTDTGLDYKPIVVGAGHRHPMAPPSSNTTQESSGRRSPLSRMGSAPVPRVSPPSGSPESSRASSFFLPSGGHDEPADPSADSADF</sequence>
<dbReference type="InterPro" id="IPR000237">
    <property type="entry name" value="GRIP_dom"/>
</dbReference>
<comment type="subcellular location">
    <subcellularLocation>
        <location evidence="2">Cytoplasm</location>
    </subcellularLocation>
    <subcellularLocation>
        <location evidence="1">Endomembrane system</location>
        <topology evidence="1">Peripheral membrane protein</topology>
    </subcellularLocation>
</comment>
<feature type="domain" description="GRIP" evidence="8">
    <location>
        <begin position="511"/>
        <end position="562"/>
    </location>
</feature>
<evidence type="ECO:0000256" key="3">
    <source>
        <dbReference type="ARBA" id="ARBA00022490"/>
    </source>
</evidence>
<dbReference type="PANTHER" id="PTHR23157">
    <property type="entry name" value="GRIP AND COILED-COIL DOMAIN-CONTAINING PROTEIN 1"/>
    <property type="match status" value="1"/>
</dbReference>
<keyword evidence="5" id="KW-0472">Membrane</keyword>
<proteinExistence type="predicted"/>
<evidence type="ECO:0000256" key="7">
    <source>
        <dbReference type="SAM" id="MobiDB-lite"/>
    </source>
</evidence>
<accession>G4YS58</accession>
<dbReference type="RefSeq" id="XP_009520047.1">
    <property type="nucleotide sequence ID" value="XM_009521752.1"/>
</dbReference>